<dbReference type="InterPro" id="IPR017018">
    <property type="entry name" value="UCP033634"/>
</dbReference>
<accession>A0A433RQK4</accession>
<dbReference type="EMBL" id="JTFC01000041">
    <property type="protein sequence ID" value="RUS53048.1"/>
    <property type="molecule type" value="Genomic_DNA"/>
</dbReference>
<gene>
    <name evidence="1" type="ORF">QI30_15945</name>
</gene>
<proteinExistence type="predicted"/>
<sequence length="205" mass="23435">MQSKTGIHYTYEKRGAKTLCVMLSGTNYTYDKPLMYYGSMLMKEKNIDTVQVHYEYDDAFFTQATATITERITADVSSVIDEVLEAGQYERILFYGKSLGTLPLSYAYVTAQWDVEVAFIILTPLLQFEGFTEGLLASDKPMFVVIGTEDGHYRADHVKRLAQKATLLEIPGANHSLEQREPNVDVALQHLLDIQQRIQQFMKEW</sequence>
<dbReference type="AlphaFoldDB" id="A0A433RQK4"/>
<dbReference type="Gene3D" id="3.40.50.1820">
    <property type="entry name" value="alpha/beta hydrolase"/>
    <property type="match status" value="1"/>
</dbReference>
<protein>
    <recommendedName>
        <fullName evidence="3">Alpha/beta hydrolase</fullName>
    </recommendedName>
</protein>
<organism evidence="1 2">
    <name type="scientific">Candidatus Kurthia intestinigallinarum</name>
    <dbReference type="NCBI Taxonomy" id="1562256"/>
    <lineage>
        <taxon>Bacteria</taxon>
        <taxon>Bacillati</taxon>
        <taxon>Bacillota</taxon>
        <taxon>Bacilli</taxon>
        <taxon>Bacillales</taxon>
        <taxon>Caryophanaceae</taxon>
        <taxon>Kurthia</taxon>
    </lineage>
</organism>
<dbReference type="SUPFAM" id="SSF53474">
    <property type="entry name" value="alpha/beta-Hydrolases"/>
    <property type="match status" value="1"/>
</dbReference>
<name>A0A433RQK4_9BACL</name>
<dbReference type="InterPro" id="IPR029058">
    <property type="entry name" value="AB_hydrolase_fold"/>
</dbReference>
<evidence type="ECO:0000313" key="2">
    <source>
        <dbReference type="Proteomes" id="UP000288623"/>
    </source>
</evidence>
<keyword evidence="2" id="KW-1185">Reference proteome</keyword>
<dbReference type="RefSeq" id="WP_126991592.1">
    <property type="nucleotide sequence ID" value="NZ_JTFC01000041.1"/>
</dbReference>
<evidence type="ECO:0000313" key="1">
    <source>
        <dbReference type="EMBL" id="RUS53048.1"/>
    </source>
</evidence>
<reference evidence="1 2" key="1">
    <citation type="submission" date="2014-11" db="EMBL/GenBank/DDBJ databases">
        <title>Genome sequence and analysis of novel Kurthia sp.</title>
        <authorList>
            <person name="Lawson J.N."/>
            <person name="Gonzalez J.E."/>
            <person name="Rinauldi L."/>
            <person name="Xuan Z."/>
            <person name="Firman A."/>
            <person name="Shaddox L."/>
            <person name="Trudeau A."/>
            <person name="Shah S."/>
            <person name="Reiman D."/>
        </authorList>
    </citation>
    <scope>NUCLEOTIDE SEQUENCE [LARGE SCALE GENOMIC DNA]</scope>
    <source>
        <strain evidence="1 2">3B1D</strain>
    </source>
</reference>
<comment type="caution">
    <text evidence="1">The sequence shown here is derived from an EMBL/GenBank/DDBJ whole genome shotgun (WGS) entry which is preliminary data.</text>
</comment>
<evidence type="ECO:0008006" key="3">
    <source>
        <dbReference type="Google" id="ProtNLM"/>
    </source>
</evidence>
<dbReference type="Proteomes" id="UP000288623">
    <property type="component" value="Unassembled WGS sequence"/>
</dbReference>
<dbReference type="OrthoDB" id="1908495at2"/>
<dbReference type="PIRSF" id="PIRSF033634">
    <property type="entry name" value="UCP033634"/>
    <property type="match status" value="1"/>
</dbReference>